<evidence type="ECO:0000313" key="1">
    <source>
        <dbReference type="EMBL" id="KAF2818660.1"/>
    </source>
</evidence>
<keyword evidence="2" id="KW-1185">Reference proteome</keyword>
<organism evidence="1 2">
    <name type="scientific">Ophiobolus disseminans</name>
    <dbReference type="NCBI Taxonomy" id="1469910"/>
    <lineage>
        <taxon>Eukaryota</taxon>
        <taxon>Fungi</taxon>
        <taxon>Dikarya</taxon>
        <taxon>Ascomycota</taxon>
        <taxon>Pezizomycotina</taxon>
        <taxon>Dothideomycetes</taxon>
        <taxon>Pleosporomycetidae</taxon>
        <taxon>Pleosporales</taxon>
        <taxon>Pleosporineae</taxon>
        <taxon>Phaeosphaeriaceae</taxon>
        <taxon>Ophiobolus</taxon>
    </lineage>
</organism>
<dbReference type="AlphaFoldDB" id="A0A6A6ZCB4"/>
<dbReference type="OrthoDB" id="3722602at2759"/>
<dbReference type="Proteomes" id="UP000799424">
    <property type="component" value="Unassembled WGS sequence"/>
</dbReference>
<proteinExistence type="predicted"/>
<dbReference type="EMBL" id="MU006250">
    <property type="protein sequence ID" value="KAF2818660.1"/>
    <property type="molecule type" value="Genomic_DNA"/>
</dbReference>
<reference evidence="1" key="1">
    <citation type="journal article" date="2020" name="Stud. Mycol.">
        <title>101 Dothideomycetes genomes: a test case for predicting lifestyles and emergence of pathogens.</title>
        <authorList>
            <person name="Haridas S."/>
            <person name="Albert R."/>
            <person name="Binder M."/>
            <person name="Bloem J."/>
            <person name="Labutti K."/>
            <person name="Salamov A."/>
            <person name="Andreopoulos B."/>
            <person name="Baker S."/>
            <person name="Barry K."/>
            <person name="Bills G."/>
            <person name="Bluhm B."/>
            <person name="Cannon C."/>
            <person name="Castanera R."/>
            <person name="Culley D."/>
            <person name="Daum C."/>
            <person name="Ezra D."/>
            <person name="Gonzalez J."/>
            <person name="Henrissat B."/>
            <person name="Kuo A."/>
            <person name="Liang C."/>
            <person name="Lipzen A."/>
            <person name="Lutzoni F."/>
            <person name="Magnuson J."/>
            <person name="Mondo S."/>
            <person name="Nolan M."/>
            <person name="Ohm R."/>
            <person name="Pangilinan J."/>
            <person name="Park H.-J."/>
            <person name="Ramirez L."/>
            <person name="Alfaro M."/>
            <person name="Sun H."/>
            <person name="Tritt A."/>
            <person name="Yoshinaga Y."/>
            <person name="Zwiers L.-H."/>
            <person name="Turgeon B."/>
            <person name="Goodwin S."/>
            <person name="Spatafora J."/>
            <person name="Crous P."/>
            <person name="Grigoriev I."/>
        </authorList>
    </citation>
    <scope>NUCLEOTIDE SEQUENCE</scope>
    <source>
        <strain evidence="1">CBS 113818</strain>
    </source>
</reference>
<name>A0A6A6ZCB4_9PLEO</name>
<gene>
    <name evidence="1" type="ORF">CC86DRAFT_308748</name>
</gene>
<accession>A0A6A6ZCB4</accession>
<protein>
    <submittedName>
        <fullName evidence="1">Uncharacterized protein</fullName>
    </submittedName>
</protein>
<evidence type="ECO:0000313" key="2">
    <source>
        <dbReference type="Proteomes" id="UP000799424"/>
    </source>
</evidence>
<sequence>MTSSTLDKRGWPSKLLAVDVRTGGPKQHVGILRKGRLYWAVYSCLQLIGHQGNGRDKGHTGREREVCHQNMAQYCQQNCVVPNIVYDFGSGTYATNAHLKEKNHAGIREVVYQFAANIYRMQLEELENCYYTDFADSRKTLMCNVLRNLIIVWPTRSGADIAARLNINVEFNGKTTNGKYYCEKNLPAYTKYFKENTKDKISKAMNWKSDKIFLFNSCQEDACFDTRERYTLGAPWVEPKGCSPPSNSVL</sequence>